<evidence type="ECO:0000313" key="5">
    <source>
        <dbReference type="Proteomes" id="UP001054857"/>
    </source>
</evidence>
<dbReference type="EMBL" id="BMAR01000001">
    <property type="protein sequence ID" value="GFR41366.1"/>
    <property type="molecule type" value="Genomic_DNA"/>
</dbReference>
<dbReference type="GO" id="GO:0016887">
    <property type="term" value="F:ATP hydrolysis activity"/>
    <property type="evidence" value="ECO:0007669"/>
    <property type="project" value="InterPro"/>
</dbReference>
<dbReference type="PROSITE" id="PS00675">
    <property type="entry name" value="SIGMA54_INTERACT_1"/>
    <property type="match status" value="1"/>
</dbReference>
<dbReference type="GO" id="GO:0000027">
    <property type="term" value="P:ribosomal large subunit assembly"/>
    <property type="evidence" value="ECO:0007669"/>
    <property type="project" value="TreeGrafter"/>
</dbReference>
<feature type="non-terminal residue" evidence="4">
    <location>
        <position position="335"/>
    </location>
</feature>
<dbReference type="Gene3D" id="3.40.50.300">
    <property type="entry name" value="P-loop containing nucleotide triphosphate hydrolases"/>
    <property type="match status" value="2"/>
</dbReference>
<evidence type="ECO:0000256" key="2">
    <source>
        <dbReference type="ARBA" id="ARBA00022840"/>
    </source>
</evidence>
<protein>
    <recommendedName>
        <fullName evidence="3">AAA+ ATPase domain-containing protein</fullName>
    </recommendedName>
</protein>
<dbReference type="InterPro" id="IPR011704">
    <property type="entry name" value="ATPase_dyneun-rel_AAA"/>
</dbReference>
<sequence>QDPAAAAAAAAAAGAPDSEAAGALQAALRGVVWTRSMRRMYTLVERCLRHGEPVLLVGETGTGKTTVCQLLALMRKQHLHILNCNQHTETSDFLGGFRPTRGRERALGQFRAAALRVAASPLLQVLGVAAPLVPEEIGPQAITPLLATVTEAVAAASKALAEMDARGRREAKKALKAAIKAAAKANGGGGGAGEAGPADLDEQLKVLQADGAAASAAATEARAPFAWADGPLVTAMRRGDMILVDEINLAEDAVLERLNSVLEPGRTLTLAERGGEGAEVVVGAEGFRLLATMNPGGDFGKKELSPALANRFTTIWVPAMEDMQEMRAILEARLA</sequence>
<dbReference type="Proteomes" id="UP001054857">
    <property type="component" value="Unassembled WGS sequence"/>
</dbReference>
<dbReference type="InterPro" id="IPR025662">
    <property type="entry name" value="Sigma_54_int_dom_ATP-bd_1"/>
</dbReference>
<dbReference type="GO" id="GO:0000055">
    <property type="term" value="P:ribosomal large subunit export from nucleus"/>
    <property type="evidence" value="ECO:0007669"/>
    <property type="project" value="TreeGrafter"/>
</dbReference>
<dbReference type="AlphaFoldDB" id="A0AAD3DGG5"/>
<accession>A0AAD3DGG5</accession>
<evidence type="ECO:0000313" key="4">
    <source>
        <dbReference type="EMBL" id="GFR41366.1"/>
    </source>
</evidence>
<dbReference type="SMART" id="SM00382">
    <property type="entry name" value="AAA"/>
    <property type="match status" value="1"/>
</dbReference>
<keyword evidence="2" id="KW-0067">ATP-binding</keyword>
<dbReference type="Pfam" id="PF07728">
    <property type="entry name" value="AAA_5"/>
    <property type="match status" value="2"/>
</dbReference>
<keyword evidence="5" id="KW-1185">Reference proteome</keyword>
<evidence type="ECO:0000259" key="3">
    <source>
        <dbReference type="SMART" id="SM00382"/>
    </source>
</evidence>
<name>A0AAD3DGG5_9CHLO</name>
<dbReference type="GO" id="GO:0005524">
    <property type="term" value="F:ATP binding"/>
    <property type="evidence" value="ECO:0007669"/>
    <property type="project" value="UniProtKB-KW"/>
</dbReference>
<organism evidence="4 5">
    <name type="scientific">Astrephomene gubernaculifera</name>
    <dbReference type="NCBI Taxonomy" id="47775"/>
    <lineage>
        <taxon>Eukaryota</taxon>
        <taxon>Viridiplantae</taxon>
        <taxon>Chlorophyta</taxon>
        <taxon>core chlorophytes</taxon>
        <taxon>Chlorophyceae</taxon>
        <taxon>CS clade</taxon>
        <taxon>Chlamydomonadales</taxon>
        <taxon>Astrephomenaceae</taxon>
        <taxon>Astrephomene</taxon>
    </lineage>
</organism>
<reference evidence="4 5" key="1">
    <citation type="journal article" date="2021" name="Sci. Rep.">
        <title>Genome sequencing of the multicellular alga Astrephomene provides insights into convergent evolution of germ-soma differentiation.</title>
        <authorList>
            <person name="Yamashita S."/>
            <person name="Yamamoto K."/>
            <person name="Matsuzaki R."/>
            <person name="Suzuki S."/>
            <person name="Yamaguchi H."/>
            <person name="Hirooka S."/>
            <person name="Minakuchi Y."/>
            <person name="Miyagishima S."/>
            <person name="Kawachi M."/>
            <person name="Toyoda A."/>
            <person name="Nozaki H."/>
        </authorList>
    </citation>
    <scope>NUCLEOTIDE SEQUENCE [LARGE SCALE GENOMIC DNA]</scope>
    <source>
        <strain evidence="4 5">NIES-4017</strain>
    </source>
</reference>
<keyword evidence="1" id="KW-0547">Nucleotide-binding</keyword>
<feature type="non-terminal residue" evidence="4">
    <location>
        <position position="1"/>
    </location>
</feature>
<dbReference type="SUPFAM" id="SSF52540">
    <property type="entry name" value="P-loop containing nucleoside triphosphate hydrolases"/>
    <property type="match status" value="1"/>
</dbReference>
<proteinExistence type="predicted"/>
<dbReference type="GO" id="GO:0030687">
    <property type="term" value="C:preribosome, large subunit precursor"/>
    <property type="evidence" value="ECO:0007669"/>
    <property type="project" value="TreeGrafter"/>
</dbReference>
<dbReference type="InterPro" id="IPR003593">
    <property type="entry name" value="AAA+_ATPase"/>
</dbReference>
<comment type="caution">
    <text evidence="4">The sequence shown here is derived from an EMBL/GenBank/DDBJ whole genome shotgun (WGS) entry which is preliminary data.</text>
</comment>
<dbReference type="PANTHER" id="PTHR48103:SF2">
    <property type="entry name" value="MIDASIN"/>
    <property type="match status" value="1"/>
</dbReference>
<feature type="domain" description="AAA+ ATPase" evidence="3">
    <location>
        <begin position="50"/>
        <end position="321"/>
    </location>
</feature>
<dbReference type="InterPro" id="IPR027417">
    <property type="entry name" value="P-loop_NTPase"/>
</dbReference>
<dbReference type="PANTHER" id="PTHR48103">
    <property type="entry name" value="MIDASIN-RELATED"/>
    <property type="match status" value="1"/>
</dbReference>
<gene>
    <name evidence="4" type="ORF">Agub_g2049</name>
</gene>
<dbReference type="GO" id="GO:0005634">
    <property type="term" value="C:nucleus"/>
    <property type="evidence" value="ECO:0007669"/>
    <property type="project" value="TreeGrafter"/>
</dbReference>
<evidence type="ECO:0000256" key="1">
    <source>
        <dbReference type="ARBA" id="ARBA00022741"/>
    </source>
</evidence>